<feature type="binding site" evidence="7">
    <location>
        <position position="18"/>
    </location>
    <ligand>
        <name>substrate</name>
    </ligand>
</feature>
<dbReference type="Gene3D" id="3.40.50.1000">
    <property type="entry name" value="HAD superfamily/HAD-like"/>
    <property type="match status" value="1"/>
</dbReference>
<keyword evidence="6 7" id="KW-0460">Magnesium</keyword>
<dbReference type="NCBIfam" id="TIGR01662">
    <property type="entry name" value="HAD-SF-IIIA"/>
    <property type="match status" value="1"/>
</dbReference>
<dbReference type="InterPro" id="IPR023214">
    <property type="entry name" value="HAD_sf"/>
</dbReference>
<dbReference type="GO" id="GO:0046872">
    <property type="term" value="F:metal ion binding"/>
    <property type="evidence" value="ECO:0007669"/>
    <property type="project" value="UniProtKB-KW"/>
</dbReference>
<protein>
    <submittedName>
        <fullName evidence="8">3-deoxy-D-manno-octulosonate 8-phosphate phosphatase</fullName>
        <ecNumber evidence="8">3.1.3.45</ecNumber>
    </submittedName>
</protein>
<evidence type="ECO:0000256" key="5">
    <source>
        <dbReference type="ARBA" id="ARBA00022801"/>
    </source>
</evidence>
<organism evidence="8">
    <name type="scientific">uncultured Sporomusa sp</name>
    <dbReference type="NCBI Taxonomy" id="307249"/>
    <lineage>
        <taxon>Bacteria</taxon>
        <taxon>Bacillati</taxon>
        <taxon>Bacillota</taxon>
        <taxon>Negativicutes</taxon>
        <taxon>Selenomonadales</taxon>
        <taxon>Sporomusaceae</taxon>
        <taxon>Sporomusa</taxon>
        <taxon>environmental samples</taxon>
    </lineage>
</organism>
<keyword evidence="4 7" id="KW-0479">Metal-binding</keyword>
<comment type="cofactor">
    <cofactor evidence="1 7">
        <name>Mg(2+)</name>
        <dbReference type="ChEBI" id="CHEBI:18420"/>
    </cofactor>
</comment>
<reference evidence="8" key="1">
    <citation type="submission" date="2016-08" db="EMBL/GenBank/DDBJ databases">
        <authorList>
            <person name="Seilhamer J.J."/>
        </authorList>
    </citation>
    <scope>NUCLEOTIDE SEQUENCE</scope>
    <source>
        <strain evidence="8">86</strain>
    </source>
</reference>
<feature type="binding site" evidence="7">
    <location>
        <position position="109"/>
    </location>
    <ligand>
        <name>Mg(2+)</name>
        <dbReference type="ChEBI" id="CHEBI:18420"/>
    </ligand>
</feature>
<dbReference type="GO" id="GO:0008781">
    <property type="term" value="F:N-acylneuraminate cytidylyltransferase activity"/>
    <property type="evidence" value="ECO:0007669"/>
    <property type="project" value="TreeGrafter"/>
</dbReference>
<dbReference type="InterPro" id="IPR036412">
    <property type="entry name" value="HAD-like_sf"/>
</dbReference>
<gene>
    <name evidence="8" type="primary">kdsC</name>
    <name evidence="8" type="ORF">KL86SPO_70452</name>
</gene>
<dbReference type="CDD" id="cd01630">
    <property type="entry name" value="HAD_KDO-like"/>
    <property type="match status" value="1"/>
</dbReference>
<dbReference type="PIRSF" id="PIRSF006118">
    <property type="entry name" value="KDO8-P_Ptase"/>
    <property type="match status" value="1"/>
</dbReference>
<sequence length="181" mass="19513">MNSVPYAAQVKLIIFDVDGVLTGGHIIFGQDGEALKAFHCQDGMGISLAHKAGLKTAIITGRNSEIVRRRSTELNIGDIHQGAADKVTALQQLIKKHALTLEQIAYVGDDINDLPVMVQIGFPCAVANAVAEVKAVARYISGRPGGDGAVREIIEHILKAQGKWDGIIAEYLNKDRFSLEQ</sequence>
<feature type="binding site" evidence="7">
    <location>
        <position position="16"/>
    </location>
    <ligand>
        <name>Mg(2+)</name>
        <dbReference type="ChEBI" id="CHEBI:18420"/>
    </ligand>
</feature>
<keyword evidence="5 8" id="KW-0378">Hydrolase</keyword>
<evidence type="ECO:0000256" key="6">
    <source>
        <dbReference type="ARBA" id="ARBA00022842"/>
    </source>
</evidence>
<evidence type="ECO:0000256" key="1">
    <source>
        <dbReference type="ARBA" id="ARBA00001946"/>
    </source>
</evidence>
<evidence type="ECO:0000256" key="4">
    <source>
        <dbReference type="ARBA" id="ARBA00022723"/>
    </source>
</evidence>
<dbReference type="Pfam" id="PF08282">
    <property type="entry name" value="Hydrolase_3"/>
    <property type="match status" value="1"/>
</dbReference>
<dbReference type="SUPFAM" id="SSF56784">
    <property type="entry name" value="HAD-like"/>
    <property type="match status" value="1"/>
</dbReference>
<evidence type="ECO:0000313" key="8">
    <source>
        <dbReference type="EMBL" id="SCM83594.1"/>
    </source>
</evidence>
<evidence type="ECO:0000256" key="3">
    <source>
        <dbReference type="ARBA" id="ARBA00011881"/>
    </source>
</evidence>
<name>A0A212M198_9FIRM</name>
<dbReference type="NCBIfam" id="TIGR01670">
    <property type="entry name" value="KdsC-phosphatas"/>
    <property type="match status" value="1"/>
</dbReference>
<dbReference type="EC" id="3.1.3.45" evidence="8"/>
<dbReference type="InterPro" id="IPR050793">
    <property type="entry name" value="CMP-NeuNAc_synthase"/>
</dbReference>
<dbReference type="PANTHER" id="PTHR21485:SF3">
    <property type="entry name" value="N-ACYLNEURAMINATE CYTIDYLYLTRANSFERASE"/>
    <property type="match status" value="1"/>
</dbReference>
<dbReference type="FunFam" id="3.40.50.1000:FF:000029">
    <property type="entry name" value="3-deoxy-D-manno-octulosonate 8-phosphate phosphatase KdsC"/>
    <property type="match status" value="1"/>
</dbReference>
<dbReference type="InterPro" id="IPR010023">
    <property type="entry name" value="KdsC_fam"/>
</dbReference>
<dbReference type="RefSeq" id="WP_288185971.1">
    <property type="nucleotide sequence ID" value="NZ_LT608335.1"/>
</dbReference>
<comment type="similarity">
    <text evidence="2">Belongs to the KdsC family.</text>
</comment>
<dbReference type="PANTHER" id="PTHR21485">
    <property type="entry name" value="HAD SUPERFAMILY MEMBERS CMAS AND KDSC"/>
    <property type="match status" value="1"/>
</dbReference>
<evidence type="ECO:0000256" key="7">
    <source>
        <dbReference type="PIRSR" id="PIRSR006118-2"/>
    </source>
</evidence>
<comment type="subunit">
    <text evidence="3">Homotetramer.</text>
</comment>
<dbReference type="SFLD" id="SFLDG01136">
    <property type="entry name" value="C1.6:_Phosphoserine_Phosphatas"/>
    <property type="match status" value="1"/>
</dbReference>
<evidence type="ECO:0000256" key="2">
    <source>
        <dbReference type="ARBA" id="ARBA00005893"/>
    </source>
</evidence>
<dbReference type="InterPro" id="IPR006549">
    <property type="entry name" value="HAD-SF_hydro_IIIA"/>
</dbReference>
<dbReference type="EMBL" id="FMJE01000007">
    <property type="protein sequence ID" value="SCM83594.1"/>
    <property type="molecule type" value="Genomic_DNA"/>
</dbReference>
<dbReference type="SFLD" id="SFLDG01138">
    <property type="entry name" value="C1.6.2:_Deoxy-d-mannose-octulo"/>
    <property type="match status" value="1"/>
</dbReference>
<dbReference type="GO" id="GO:0019143">
    <property type="term" value="F:3-deoxy-manno-octulosonate-8-phosphatase activity"/>
    <property type="evidence" value="ECO:0007669"/>
    <property type="project" value="UniProtKB-EC"/>
</dbReference>
<dbReference type="SFLD" id="SFLDS00003">
    <property type="entry name" value="Haloacid_Dehalogenase"/>
    <property type="match status" value="1"/>
</dbReference>
<proteinExistence type="inferred from homology"/>
<accession>A0A212M198</accession>
<dbReference type="AlphaFoldDB" id="A0A212M198"/>